<dbReference type="Proteomes" id="UP001549313">
    <property type="component" value="Unassembled WGS sequence"/>
</dbReference>
<comment type="caution">
    <text evidence="2">The sequence shown here is derived from an EMBL/GenBank/DDBJ whole genome shotgun (WGS) entry which is preliminary data.</text>
</comment>
<sequence length="216" mass="23304">MTRVHAVGVISLYGAMVSACATAAPPPPAMLAYARMDCSAAPDLSSALSLTPDKERAVHLVASPIGTDTPCLTRAGRSVPYVVYALPTDFEDKTLNVGSTLEAMRIFAPNVEVLDAQGRVTRTFEREEYFYRGPVYSVQFRPRQNESYLLVTAAPELVGQGYDAIQIGVATTVVPVGMYSAVVNTGTEAKQLRTFSYDGTVRVSINDTDTDEKPKT</sequence>
<keyword evidence="1" id="KW-0732">Signal</keyword>
<dbReference type="InterPro" id="IPR010794">
    <property type="entry name" value="MalM"/>
</dbReference>
<gene>
    <name evidence="2" type="ORF">ABIE19_002894</name>
</gene>
<dbReference type="PROSITE" id="PS51257">
    <property type="entry name" value="PROKAR_LIPOPROTEIN"/>
    <property type="match status" value="1"/>
</dbReference>
<evidence type="ECO:0000313" key="2">
    <source>
        <dbReference type="EMBL" id="MET4684945.1"/>
    </source>
</evidence>
<reference evidence="2 3" key="1">
    <citation type="submission" date="2024-06" db="EMBL/GenBank/DDBJ databases">
        <title>Sorghum-associated microbial communities from plants grown in Nebraska, USA.</title>
        <authorList>
            <person name="Schachtman D."/>
        </authorList>
    </citation>
    <scope>NUCLEOTIDE SEQUENCE [LARGE SCALE GENOMIC DNA]</scope>
    <source>
        <strain evidence="2 3">2814</strain>
    </source>
</reference>
<evidence type="ECO:0000256" key="1">
    <source>
        <dbReference type="SAM" id="SignalP"/>
    </source>
</evidence>
<name>A0ABV2RG50_9CAUL</name>
<feature type="chain" id="PRO_5046121770" evidence="1">
    <location>
        <begin position="24"/>
        <end position="216"/>
    </location>
</feature>
<keyword evidence="3" id="KW-1185">Reference proteome</keyword>
<feature type="signal peptide" evidence="1">
    <location>
        <begin position="1"/>
        <end position="23"/>
    </location>
</feature>
<organism evidence="2 3">
    <name type="scientific">Brevundimonas faecalis</name>
    <dbReference type="NCBI Taxonomy" id="947378"/>
    <lineage>
        <taxon>Bacteria</taxon>
        <taxon>Pseudomonadati</taxon>
        <taxon>Pseudomonadota</taxon>
        <taxon>Alphaproteobacteria</taxon>
        <taxon>Caulobacterales</taxon>
        <taxon>Caulobacteraceae</taxon>
        <taxon>Brevundimonas</taxon>
    </lineage>
</organism>
<protein>
    <submittedName>
        <fullName evidence="2">Uncharacterized protein</fullName>
    </submittedName>
</protein>
<dbReference type="Pfam" id="PF07148">
    <property type="entry name" value="MalM"/>
    <property type="match status" value="1"/>
</dbReference>
<proteinExistence type="predicted"/>
<dbReference type="RefSeq" id="WP_354089909.1">
    <property type="nucleotide sequence ID" value="NZ_JBEPTF010000004.1"/>
</dbReference>
<accession>A0ABV2RG50</accession>
<dbReference type="EMBL" id="JBEPTF010000004">
    <property type="protein sequence ID" value="MET4684945.1"/>
    <property type="molecule type" value="Genomic_DNA"/>
</dbReference>
<evidence type="ECO:0000313" key="3">
    <source>
        <dbReference type="Proteomes" id="UP001549313"/>
    </source>
</evidence>